<evidence type="ECO:0000256" key="1">
    <source>
        <dbReference type="SAM" id="SignalP"/>
    </source>
</evidence>
<name>A0ABU4XEF7_9HYPH</name>
<feature type="chain" id="PRO_5045332492" evidence="1">
    <location>
        <begin position="38"/>
        <end position="157"/>
    </location>
</feature>
<dbReference type="Proteomes" id="UP001271780">
    <property type="component" value="Unassembled WGS sequence"/>
</dbReference>
<dbReference type="InterPro" id="IPR029032">
    <property type="entry name" value="AhpD-like"/>
</dbReference>
<dbReference type="NCBIfam" id="TIGR00778">
    <property type="entry name" value="ahpD_dom"/>
    <property type="match status" value="1"/>
</dbReference>
<dbReference type="PANTHER" id="PTHR33930">
    <property type="entry name" value="ALKYL HYDROPEROXIDE REDUCTASE AHPD"/>
    <property type="match status" value="1"/>
</dbReference>
<comment type="caution">
    <text evidence="3">The sequence shown here is derived from an EMBL/GenBank/DDBJ whole genome shotgun (WGS) entry which is preliminary data.</text>
</comment>
<dbReference type="RefSeq" id="WP_320316398.1">
    <property type="nucleotide sequence ID" value="NZ_JAVIIX010000004.1"/>
</dbReference>
<keyword evidence="4" id="KW-1185">Reference proteome</keyword>
<organism evidence="3 4">
    <name type="scientific">Mesorhizobium dulcispinae</name>
    <dbReference type="NCBI Taxonomy" id="3072316"/>
    <lineage>
        <taxon>Bacteria</taxon>
        <taxon>Pseudomonadati</taxon>
        <taxon>Pseudomonadota</taxon>
        <taxon>Alphaproteobacteria</taxon>
        <taxon>Hyphomicrobiales</taxon>
        <taxon>Phyllobacteriaceae</taxon>
        <taxon>Mesorhizobium</taxon>
    </lineage>
</organism>
<reference evidence="3 4" key="1">
    <citation type="submission" date="2023-08" db="EMBL/GenBank/DDBJ databases">
        <title>Implementing the SeqCode for naming new Mesorhizobium species isolated from Vachellia karroo root nodules.</title>
        <authorList>
            <person name="Van Lill M."/>
        </authorList>
    </citation>
    <scope>NUCLEOTIDE SEQUENCE [LARGE SCALE GENOMIC DNA]</scope>
    <source>
        <strain evidence="3 4">VK23A</strain>
    </source>
</reference>
<feature type="domain" description="Carboxymuconolactone decarboxylase-like" evidence="2">
    <location>
        <begin position="69"/>
        <end position="143"/>
    </location>
</feature>
<accession>A0ABU4XEF7</accession>
<dbReference type="SUPFAM" id="SSF69118">
    <property type="entry name" value="AhpD-like"/>
    <property type="match status" value="1"/>
</dbReference>
<dbReference type="Gene3D" id="1.20.1290.10">
    <property type="entry name" value="AhpD-like"/>
    <property type="match status" value="1"/>
</dbReference>
<dbReference type="InterPro" id="IPR004675">
    <property type="entry name" value="AhpD_core"/>
</dbReference>
<evidence type="ECO:0000313" key="4">
    <source>
        <dbReference type="Proteomes" id="UP001271780"/>
    </source>
</evidence>
<dbReference type="EMBL" id="JAVIIZ010000003">
    <property type="protein sequence ID" value="MDX8472160.1"/>
    <property type="molecule type" value="Genomic_DNA"/>
</dbReference>
<dbReference type="Pfam" id="PF02627">
    <property type="entry name" value="CMD"/>
    <property type="match status" value="1"/>
</dbReference>
<gene>
    <name evidence="3" type="ORF">RFM27_08770</name>
</gene>
<protein>
    <submittedName>
        <fullName evidence="3">Carboxymuconolactone decarboxylase family protein</fullName>
    </submittedName>
</protein>
<sequence>MSVIRIVSTVHSRLRSASLLAAAGMFATMLSAAPASANDYDAAIKDIQSTMGGVPGFVKQFPKVGLPGAWAEVKAIELSDKTALSPKVKSLISLAVAAQIPCNYCVWSDTENAKRAGATDEEIQEAVAMAALTRHWSTIFNGMQVDFAQFKKDMGGE</sequence>
<dbReference type="PANTHER" id="PTHR33930:SF2">
    <property type="entry name" value="BLR3452 PROTEIN"/>
    <property type="match status" value="1"/>
</dbReference>
<evidence type="ECO:0000313" key="3">
    <source>
        <dbReference type="EMBL" id="MDX8472160.1"/>
    </source>
</evidence>
<evidence type="ECO:0000259" key="2">
    <source>
        <dbReference type="Pfam" id="PF02627"/>
    </source>
</evidence>
<dbReference type="InterPro" id="IPR003779">
    <property type="entry name" value="CMD-like"/>
</dbReference>
<keyword evidence="1" id="KW-0732">Signal</keyword>
<feature type="signal peptide" evidence="1">
    <location>
        <begin position="1"/>
        <end position="37"/>
    </location>
</feature>
<proteinExistence type="predicted"/>